<dbReference type="Proteomes" id="UP000242972">
    <property type="component" value="Unassembled WGS sequence"/>
</dbReference>
<dbReference type="SUPFAM" id="SSF50939">
    <property type="entry name" value="Sialidases"/>
    <property type="match status" value="1"/>
</dbReference>
<dbReference type="AlphaFoldDB" id="A0A2T2X975"/>
<dbReference type="InterPro" id="IPR011040">
    <property type="entry name" value="Sialidase"/>
</dbReference>
<evidence type="ECO:0000259" key="1">
    <source>
        <dbReference type="Pfam" id="PF13088"/>
    </source>
</evidence>
<dbReference type="EMBL" id="PXYW01000069">
    <property type="protein sequence ID" value="PSR31064.1"/>
    <property type="molecule type" value="Genomic_DNA"/>
</dbReference>
<accession>A0A2T2X975</accession>
<evidence type="ECO:0000313" key="2">
    <source>
        <dbReference type="EMBL" id="PSR31064.1"/>
    </source>
</evidence>
<sequence length="307" mass="34222">MGDDIVVRCTVPNMCHSPTLTQLPSGALWCAWYAGSYECASDTVLQWAWQDDNNVWAEALSINPFPGYAVGNPVVDCHPDVPGLTLYFSVVTGPWWTDALLVSITSADQGRTWTTPRLLSPERGLMPRTNVLHLKEGSLLLPIYREQLRVPVILRSEDQGRTWDMTGDTTVTGYAIQPAVVELPDDTVAMFTRSNQGRVFVSYSFNHGKSWTASRPTLLPNPNSSVAVTNTPSGQVLIVYNPSDHTRDTIAYSTSDDGGETWDVPHVIMQRIHGELSYPSLWRDRDGRLHVVFTENRTSIHHCVLQN</sequence>
<dbReference type="Pfam" id="PF13088">
    <property type="entry name" value="BNR_2"/>
    <property type="match status" value="1"/>
</dbReference>
<dbReference type="Gene3D" id="2.120.10.10">
    <property type="match status" value="1"/>
</dbReference>
<dbReference type="CDD" id="cd15482">
    <property type="entry name" value="Sialidase_non-viral"/>
    <property type="match status" value="1"/>
</dbReference>
<organism evidence="2 3">
    <name type="scientific">Sulfobacillus benefaciens</name>
    <dbReference type="NCBI Taxonomy" id="453960"/>
    <lineage>
        <taxon>Bacteria</taxon>
        <taxon>Bacillati</taxon>
        <taxon>Bacillota</taxon>
        <taxon>Clostridia</taxon>
        <taxon>Eubacteriales</taxon>
        <taxon>Clostridiales Family XVII. Incertae Sedis</taxon>
        <taxon>Sulfobacillus</taxon>
    </lineage>
</organism>
<proteinExistence type="predicted"/>
<gene>
    <name evidence="2" type="ORF">C7B46_17235</name>
</gene>
<protein>
    <recommendedName>
        <fullName evidence="1">Sialidase domain-containing protein</fullName>
    </recommendedName>
</protein>
<comment type="caution">
    <text evidence="2">The sequence shown here is derived from an EMBL/GenBank/DDBJ whole genome shotgun (WGS) entry which is preliminary data.</text>
</comment>
<dbReference type="PANTHER" id="PTHR43752:SF2">
    <property type="entry name" value="BNR_ASP-BOX REPEAT FAMILY PROTEIN"/>
    <property type="match status" value="1"/>
</dbReference>
<name>A0A2T2X975_9FIRM</name>
<evidence type="ECO:0000313" key="3">
    <source>
        <dbReference type="Proteomes" id="UP000242972"/>
    </source>
</evidence>
<dbReference type="PANTHER" id="PTHR43752">
    <property type="entry name" value="BNR/ASP-BOX REPEAT FAMILY PROTEIN"/>
    <property type="match status" value="1"/>
</dbReference>
<reference evidence="2 3" key="1">
    <citation type="journal article" date="2014" name="BMC Genomics">
        <title>Comparison of environmental and isolate Sulfobacillus genomes reveals diverse carbon, sulfur, nitrogen, and hydrogen metabolisms.</title>
        <authorList>
            <person name="Justice N.B."/>
            <person name="Norman A."/>
            <person name="Brown C.T."/>
            <person name="Singh A."/>
            <person name="Thomas B.C."/>
            <person name="Banfield J.F."/>
        </authorList>
    </citation>
    <scope>NUCLEOTIDE SEQUENCE [LARGE SCALE GENOMIC DNA]</scope>
    <source>
        <strain evidence="2">AMDSBA4</strain>
    </source>
</reference>
<dbReference type="InterPro" id="IPR036278">
    <property type="entry name" value="Sialidase_sf"/>
</dbReference>
<feature type="domain" description="Sialidase" evidence="1">
    <location>
        <begin position="26"/>
        <end position="291"/>
    </location>
</feature>